<dbReference type="CDD" id="cd06830">
    <property type="entry name" value="PLPDE_III_ADC"/>
    <property type="match status" value="1"/>
</dbReference>
<dbReference type="Pfam" id="PF17944">
    <property type="entry name" value="Arg_decarbox_C"/>
    <property type="match status" value="1"/>
</dbReference>
<dbReference type="Gene3D" id="2.40.37.10">
    <property type="entry name" value="Lyase, Ornithine Decarboxylase, Chain A, domain 1"/>
    <property type="match status" value="1"/>
</dbReference>
<dbReference type="PRINTS" id="PR01179">
    <property type="entry name" value="ODADCRBXLASE"/>
</dbReference>
<dbReference type="InterPro" id="IPR041128">
    <property type="entry name" value="Arg_decarbox_C"/>
</dbReference>
<comment type="catalytic activity">
    <reaction evidence="12">
        <text>L-arginine + H(+) = agmatine + CO2</text>
        <dbReference type="Rhea" id="RHEA:17641"/>
        <dbReference type="ChEBI" id="CHEBI:15378"/>
        <dbReference type="ChEBI" id="CHEBI:16526"/>
        <dbReference type="ChEBI" id="CHEBI:32682"/>
        <dbReference type="ChEBI" id="CHEBI:58145"/>
        <dbReference type="EC" id="4.1.1.19"/>
    </reaction>
</comment>
<evidence type="ECO:0000256" key="4">
    <source>
        <dbReference type="ARBA" id="ARBA00008357"/>
    </source>
</evidence>
<evidence type="ECO:0000256" key="14">
    <source>
        <dbReference type="PIRSR" id="PIRSR600183-50"/>
    </source>
</evidence>
<dbReference type="GO" id="GO:0008295">
    <property type="term" value="P:spermidine biosynthetic process"/>
    <property type="evidence" value="ECO:0007669"/>
    <property type="project" value="UniProtKB-UniRule"/>
</dbReference>
<dbReference type="PANTHER" id="PTHR43295">
    <property type="entry name" value="ARGININE DECARBOXYLASE"/>
    <property type="match status" value="1"/>
</dbReference>
<dbReference type="InterPro" id="IPR000183">
    <property type="entry name" value="Orn/DAP/Arg_de-COase"/>
</dbReference>
<dbReference type="GeneID" id="92931606"/>
<accession>A0A059ZZF2</accession>
<name>A0A059ZZF2_ACICK</name>
<dbReference type="Pfam" id="PF02784">
    <property type="entry name" value="Orn_Arg_deC_N"/>
    <property type="match status" value="1"/>
</dbReference>
<dbReference type="PROSITE" id="PS00879">
    <property type="entry name" value="ODR_DC_2_2"/>
    <property type="match status" value="1"/>
</dbReference>
<dbReference type="InterPro" id="IPR040634">
    <property type="entry name" value="Arg_decarb_HB"/>
</dbReference>
<dbReference type="GO" id="GO:0006527">
    <property type="term" value="P:L-arginine catabolic process"/>
    <property type="evidence" value="ECO:0007669"/>
    <property type="project" value="InterPro"/>
</dbReference>
<evidence type="ECO:0000256" key="10">
    <source>
        <dbReference type="ARBA" id="ARBA00023115"/>
    </source>
</evidence>
<evidence type="ECO:0000256" key="11">
    <source>
        <dbReference type="ARBA" id="ARBA00023239"/>
    </source>
</evidence>
<evidence type="ECO:0000313" key="19">
    <source>
        <dbReference type="Proteomes" id="UP000005522"/>
    </source>
</evidence>
<proteinExistence type="inferred from homology"/>
<evidence type="ECO:0000259" key="17">
    <source>
        <dbReference type="Pfam" id="PF17944"/>
    </source>
</evidence>
<dbReference type="PIRSF" id="PIRSF001336">
    <property type="entry name" value="Arg_decrbxlase"/>
    <property type="match status" value="1"/>
</dbReference>
<dbReference type="HOGENOM" id="CLU_027243_1_0_6"/>
<dbReference type="InterPro" id="IPR022653">
    <property type="entry name" value="De-COase2_pyr-phos_BS"/>
</dbReference>
<sequence length="629" mass="69535">MPAWTVADSRKLYNLAHWSAGFFDIDEAGFLRVLPEGSPGARGVRLSDVVAALGEQGLALPCLLRFPQILAQRVQSLQSAFAAAMAAWNYPAPYTAVYPIKVNQHRRVVESILQAGDGGVGLEAGSKPELLTVLALSPEKATIVCNGYKDAEYIRLALMGERLGRRVFLVVEKSSELPLILGIARELQVQPRIGVRARLASAGAGKWQNTGGEKSKFGLSSHEILQLLEDLRAADALQNLQLLHFHLGSQIPNIQHIQGGMRECARLYQELRHQGADIRVVDVGGGLGVDYEGTHSRAYCSVNYRVSDYAQSVVGILAELCQREHLPYPEIVSESGRALTAHHAVLISNIIDVERAPGEQRPVLEGSSPALGAWQRLLDRLPGASATEAMEIYQEAVFLLAENQEAFRLGLLRLPERALAENSYAHLMWRVRALLDPAKRAHREILDELEEKLVDKYFVNFSLFQSLPDVWAIDQVFPILPIHRLDKEPNRRGRLEDITCDSDGRIDSYVFADGVGPTLPLHPWTRGEEYHIGFFLVGAYQEILGDMHNLFGDTDAVNVLCTDDGGFQLQEPVPGDTVEEVLAYVQFSAESLSQGFGRQIAASTNLSADEARDFLRHYAEGLKGYTYLE</sequence>
<dbReference type="FunFam" id="3.20.20.10:FF:000001">
    <property type="entry name" value="Biosynthetic arginine decarboxylase"/>
    <property type="match status" value="1"/>
</dbReference>
<evidence type="ECO:0000256" key="6">
    <source>
        <dbReference type="ARBA" id="ARBA00022793"/>
    </source>
</evidence>
<evidence type="ECO:0000256" key="9">
    <source>
        <dbReference type="ARBA" id="ARBA00023066"/>
    </source>
</evidence>
<feature type="modified residue" description="N6-(pyridoxal phosphate)lysine" evidence="12 13">
    <location>
        <position position="101"/>
    </location>
</feature>
<dbReference type="InterPro" id="IPR002985">
    <property type="entry name" value="Arg_decrbxlase"/>
</dbReference>
<keyword evidence="6 12" id="KW-0210">Decarboxylase</keyword>
<dbReference type="AlphaFoldDB" id="A0A059ZZF2"/>
<dbReference type="InterPro" id="IPR022657">
    <property type="entry name" value="De-COase2_CS"/>
</dbReference>
<dbReference type="SUPFAM" id="SSF51419">
    <property type="entry name" value="PLP-binding barrel"/>
    <property type="match status" value="1"/>
</dbReference>
<feature type="binding site" evidence="12">
    <location>
        <begin position="281"/>
        <end position="291"/>
    </location>
    <ligand>
        <name>substrate</name>
    </ligand>
</feature>
<dbReference type="InterPro" id="IPR022644">
    <property type="entry name" value="De-COase2_N"/>
</dbReference>
<evidence type="ECO:0000256" key="8">
    <source>
        <dbReference type="ARBA" id="ARBA00022898"/>
    </source>
</evidence>
<dbReference type="GO" id="GO:0046872">
    <property type="term" value="F:metal ion binding"/>
    <property type="evidence" value="ECO:0007669"/>
    <property type="project" value="UniProtKB-KW"/>
</dbReference>
<dbReference type="InterPro" id="IPR029066">
    <property type="entry name" value="PLP-binding_barrel"/>
</dbReference>
<dbReference type="Gene3D" id="1.20.58.930">
    <property type="match status" value="1"/>
</dbReference>
<evidence type="ECO:0000259" key="15">
    <source>
        <dbReference type="Pfam" id="PF02784"/>
    </source>
</evidence>
<evidence type="ECO:0000256" key="13">
    <source>
        <dbReference type="PIRSR" id="PIRSR001336-50"/>
    </source>
</evidence>
<keyword evidence="5 12" id="KW-0479">Metal-binding</keyword>
<keyword evidence="8 12" id="KW-0663">Pyridoxal phosphate</keyword>
<dbReference type="NCBIfam" id="TIGR01273">
    <property type="entry name" value="speA"/>
    <property type="match status" value="1"/>
</dbReference>
<dbReference type="HAMAP" id="MF_01417">
    <property type="entry name" value="SpeA"/>
    <property type="match status" value="1"/>
</dbReference>
<dbReference type="Proteomes" id="UP000005522">
    <property type="component" value="Chromosome"/>
</dbReference>
<keyword evidence="10 12" id="KW-0620">Polyamine biosynthesis</keyword>
<dbReference type="EC" id="4.1.1.19" evidence="12"/>
<dbReference type="eggNOG" id="COG1166">
    <property type="taxonomic scope" value="Bacteria"/>
</dbReference>
<evidence type="ECO:0000256" key="1">
    <source>
        <dbReference type="ARBA" id="ARBA00001933"/>
    </source>
</evidence>
<comment type="similarity">
    <text evidence="4 12">Belongs to the Orn/Lys/Arg decarboxylase class-II family. SpeA subfamily.</text>
</comment>
<organism evidence="18 19">
    <name type="scientific">Acidithiobacillus caldus (strain ATCC 51756 / DSM 8584 / KU)</name>
    <dbReference type="NCBI Taxonomy" id="637389"/>
    <lineage>
        <taxon>Bacteria</taxon>
        <taxon>Pseudomonadati</taxon>
        <taxon>Pseudomonadota</taxon>
        <taxon>Acidithiobacillia</taxon>
        <taxon>Acidithiobacillales</taxon>
        <taxon>Acidithiobacillaceae</taxon>
        <taxon>Acidithiobacillus</taxon>
    </lineage>
</organism>
<feature type="domain" description="Orn/DAP/Arg decarboxylase 2 N-terminal" evidence="15">
    <location>
        <begin position="87"/>
        <end position="341"/>
    </location>
</feature>
<keyword evidence="7 12" id="KW-0460">Magnesium</keyword>
<comment type="function">
    <text evidence="3 12">Catalyzes the biosynthesis of agmatine from arginine.</text>
</comment>
<evidence type="ECO:0000256" key="7">
    <source>
        <dbReference type="ARBA" id="ARBA00022842"/>
    </source>
</evidence>
<dbReference type="GO" id="GO:0008792">
    <property type="term" value="F:arginine decarboxylase activity"/>
    <property type="evidence" value="ECO:0007669"/>
    <property type="project" value="UniProtKB-UniRule"/>
</dbReference>
<keyword evidence="9 12" id="KW-0745">Spermidine biosynthesis</keyword>
<feature type="active site" description="Proton donor" evidence="14">
    <location>
        <position position="500"/>
    </location>
</feature>
<dbReference type="Gene3D" id="3.20.20.10">
    <property type="entry name" value="Alanine racemase"/>
    <property type="match status" value="1"/>
</dbReference>
<dbReference type="PROSITE" id="PS00878">
    <property type="entry name" value="ODR_DC_2_1"/>
    <property type="match status" value="1"/>
</dbReference>
<feature type="domain" description="Arginine decarboxylase C-terminal helical" evidence="17">
    <location>
        <begin position="578"/>
        <end position="628"/>
    </location>
</feature>
<dbReference type="NCBIfam" id="NF003763">
    <property type="entry name" value="PRK05354.1"/>
    <property type="match status" value="1"/>
</dbReference>
<comment type="cofactor">
    <cofactor evidence="2 12">
        <name>Mg(2+)</name>
        <dbReference type="ChEBI" id="CHEBI:18420"/>
    </cofactor>
</comment>
<dbReference type="Gene3D" id="1.10.287.3440">
    <property type="match status" value="1"/>
</dbReference>
<dbReference type="InterPro" id="IPR009006">
    <property type="entry name" value="Ala_racemase/Decarboxylase_C"/>
</dbReference>
<gene>
    <name evidence="12" type="primary">speA</name>
    <name evidence="18" type="ORF">Acaty_c1401</name>
</gene>
<dbReference type="EMBL" id="CP005986">
    <property type="protein sequence ID" value="AIA55267.1"/>
    <property type="molecule type" value="Genomic_DNA"/>
</dbReference>
<reference evidence="18 19" key="1">
    <citation type="journal article" date="2009" name="J. Bacteriol.">
        <title>Draft genome sequence of the extremely acidophilic bacterium Acidithiobacillus caldus ATCC 51756 reveals metabolic versatility in the genus Acidithiobacillus.</title>
        <authorList>
            <person name="Valdes J."/>
            <person name="Quatrini R."/>
            <person name="Hallberg K."/>
            <person name="Dopson M."/>
            <person name="Valenzuela P.D."/>
            <person name="Holmes D.S."/>
        </authorList>
    </citation>
    <scope>NUCLEOTIDE SEQUENCE [LARGE SCALE GENOMIC DNA]</scope>
    <source>
        <strain evidence="19">ATCC 51756 / DSM 8584 / KU</strain>
    </source>
</reference>
<dbReference type="PRINTS" id="PR01180">
    <property type="entry name" value="ARGDCRBXLASE"/>
</dbReference>
<feature type="domain" description="Arginine decarboxylase helical bundle" evidence="16">
    <location>
        <begin position="376"/>
        <end position="450"/>
    </location>
</feature>
<dbReference type="Pfam" id="PF17810">
    <property type="entry name" value="Arg_decarb_HB"/>
    <property type="match status" value="1"/>
</dbReference>
<evidence type="ECO:0000313" key="18">
    <source>
        <dbReference type="EMBL" id="AIA55267.1"/>
    </source>
</evidence>
<dbReference type="SUPFAM" id="SSF50621">
    <property type="entry name" value="Alanine racemase C-terminal domain-like"/>
    <property type="match status" value="1"/>
</dbReference>
<evidence type="ECO:0000259" key="16">
    <source>
        <dbReference type="Pfam" id="PF17810"/>
    </source>
</evidence>
<dbReference type="GO" id="GO:0033388">
    <property type="term" value="P:putrescine biosynthetic process from arginine"/>
    <property type="evidence" value="ECO:0007669"/>
    <property type="project" value="TreeGrafter"/>
</dbReference>
<evidence type="ECO:0000256" key="5">
    <source>
        <dbReference type="ARBA" id="ARBA00022723"/>
    </source>
</evidence>
<comment type="cofactor">
    <cofactor evidence="1 12 13">
        <name>pyridoxal 5'-phosphate</name>
        <dbReference type="ChEBI" id="CHEBI:597326"/>
    </cofactor>
</comment>
<protein>
    <recommendedName>
        <fullName evidence="12">Biosynthetic arginine decarboxylase</fullName>
        <shortName evidence="12">ADC</shortName>
        <ecNumber evidence="12">4.1.1.19</ecNumber>
    </recommendedName>
</protein>
<evidence type="ECO:0000256" key="12">
    <source>
        <dbReference type="HAMAP-Rule" id="MF_01417"/>
    </source>
</evidence>
<evidence type="ECO:0000256" key="2">
    <source>
        <dbReference type="ARBA" id="ARBA00001946"/>
    </source>
</evidence>
<comment type="pathway">
    <text evidence="12">Amine and polyamine biosynthesis; agmatine biosynthesis; agmatine from L-arginine: step 1/1.</text>
</comment>
<dbReference type="UniPathway" id="UPA00186">
    <property type="reaction ID" value="UER00284"/>
</dbReference>
<keyword evidence="11 12" id="KW-0456">Lyase</keyword>
<dbReference type="RefSeq" id="WP_004872214.1">
    <property type="nucleotide sequence ID" value="NZ_CP005986.1"/>
</dbReference>
<dbReference type="KEGG" id="acz:Acaty_c1401"/>
<evidence type="ECO:0000256" key="3">
    <source>
        <dbReference type="ARBA" id="ARBA00002257"/>
    </source>
</evidence>
<dbReference type="PANTHER" id="PTHR43295:SF9">
    <property type="entry name" value="BIOSYNTHETIC ARGININE DECARBOXYLASE"/>
    <property type="match status" value="1"/>
</dbReference>